<reference evidence="1 2" key="1">
    <citation type="journal article" date="2017" name="Genome Announc.">
        <title>Draft Genome Sequence of Romboutsia maritimum sp. nov. Strain CCRI-22766(T), Isolated from Coastal Estuarine Mud.</title>
        <authorList>
            <person name="Maheux A.F."/>
            <person name="Boudreau D.K."/>
            <person name="Berube E."/>
            <person name="Boissinot M."/>
            <person name="Raymond F."/>
            <person name="Brodeur S."/>
            <person name="Corbeil J."/>
            <person name="Brightwell G."/>
            <person name="Broda D."/>
            <person name="Omar R.F."/>
            <person name="Bergeron M.G."/>
        </authorList>
    </citation>
    <scope>NUCLEOTIDE SEQUENCE [LARGE SCALE GENOMIC DNA]</scope>
    <source>
        <strain evidence="1 2">CCRI-22766</strain>
    </source>
</reference>
<proteinExistence type="predicted"/>
<dbReference type="GO" id="GO:0003677">
    <property type="term" value="F:DNA binding"/>
    <property type="evidence" value="ECO:0007669"/>
    <property type="project" value="UniProtKB-KW"/>
</dbReference>
<dbReference type="RefSeq" id="WP_115976323.1">
    <property type="nucleotide sequence ID" value="NZ_NOJZ02000061.1"/>
</dbReference>
<accession>A0A371IPL8</accession>
<evidence type="ECO:0000313" key="1">
    <source>
        <dbReference type="EMBL" id="RDY22429.1"/>
    </source>
</evidence>
<dbReference type="SUPFAM" id="SSF56747">
    <property type="entry name" value="Prim-pol domain"/>
    <property type="match status" value="1"/>
</dbReference>
<name>A0A371IPL8_9FIRM</name>
<dbReference type="Proteomes" id="UP000243494">
    <property type="component" value="Unassembled WGS sequence"/>
</dbReference>
<evidence type="ECO:0000313" key="2">
    <source>
        <dbReference type="Proteomes" id="UP000243494"/>
    </source>
</evidence>
<dbReference type="OrthoDB" id="6008408at2"/>
<dbReference type="Gene3D" id="3.90.920.10">
    <property type="entry name" value="DNA primase, PRIM domain"/>
    <property type="match status" value="1"/>
</dbReference>
<dbReference type="EMBL" id="NOJZ02000061">
    <property type="protein sequence ID" value="RDY22429.1"/>
    <property type="molecule type" value="Genomic_DNA"/>
</dbReference>
<protein>
    <submittedName>
        <fullName evidence="1">DNA-binding response regulator</fullName>
    </submittedName>
</protein>
<comment type="caution">
    <text evidence="1">The sequence shown here is derived from an EMBL/GenBank/DDBJ whole genome shotgun (WGS) entry which is preliminary data.</text>
</comment>
<feature type="non-terminal residue" evidence="1">
    <location>
        <position position="285"/>
    </location>
</feature>
<organism evidence="1 2">
    <name type="scientific">Romboutsia maritimum</name>
    <dbReference type="NCBI Taxonomy" id="2020948"/>
    <lineage>
        <taxon>Bacteria</taxon>
        <taxon>Bacillati</taxon>
        <taxon>Bacillota</taxon>
        <taxon>Clostridia</taxon>
        <taxon>Peptostreptococcales</taxon>
        <taxon>Peptostreptococcaceae</taxon>
        <taxon>Romboutsia</taxon>
    </lineage>
</organism>
<sequence length="285" mass="33717">MSNATDYCKHLFDETTDGYIQVIRLEDKDIKIYNGKNEELREIVEVVKGDKDVFLAPNTMYRKQRRVQNIRQFRALFQDFDLVELGYEKAEVVYAIWILHHEGKIPEPTMVTDSGRGIHVYWRIENAPYGALNTWQELQDYLYYQLKHLGADRKSTDGARVLRLPSTINSKSNTECKVLHINNELEHSMYDLREKYLSYKPKQLQFQEAKTIKANNKVISNQFFNSYSLHIARIEDIETLCKLRNYDMKGIRNALVHCYTYWKGIYTRDLDTLESEVIEFNNSFI</sequence>
<gene>
    <name evidence="1" type="ORF">CHF27_013460</name>
</gene>
<dbReference type="AlphaFoldDB" id="A0A371IPL8"/>
<keyword evidence="1" id="KW-0238">DNA-binding</keyword>
<keyword evidence="2" id="KW-1185">Reference proteome</keyword>